<proteinExistence type="predicted"/>
<dbReference type="RefSeq" id="WP_033095272.1">
    <property type="nucleotide sequence ID" value="NZ_JQED01000053.1"/>
</dbReference>
<protein>
    <recommendedName>
        <fullName evidence="3">DUF3240 domain-containing protein</fullName>
    </recommendedName>
</protein>
<name>A0A099KC03_COLPS</name>
<sequence length="100" mass="11390">MPEQVIFTLNVPTELKDDVIDNLITFTSITGFNLKKINGYSKEHSQFDIAEQVAGYRAIYQIEVLIALKEVQHLKASLNPICQPAKLKYWLTPVIESAHF</sequence>
<organism evidence="1 2">
    <name type="scientific">Colwellia psychrerythraea</name>
    <name type="common">Vibrio psychroerythus</name>
    <dbReference type="NCBI Taxonomy" id="28229"/>
    <lineage>
        <taxon>Bacteria</taxon>
        <taxon>Pseudomonadati</taxon>
        <taxon>Pseudomonadota</taxon>
        <taxon>Gammaproteobacteria</taxon>
        <taxon>Alteromonadales</taxon>
        <taxon>Colwelliaceae</taxon>
        <taxon>Colwellia</taxon>
    </lineage>
</organism>
<dbReference type="PATRIC" id="fig|28229.4.peg.3655"/>
<dbReference type="AlphaFoldDB" id="A0A099KC03"/>
<dbReference type="InterPro" id="IPR021634">
    <property type="entry name" value="DUF3240"/>
</dbReference>
<evidence type="ECO:0008006" key="3">
    <source>
        <dbReference type="Google" id="ProtNLM"/>
    </source>
</evidence>
<evidence type="ECO:0000313" key="1">
    <source>
        <dbReference type="EMBL" id="KGJ87557.1"/>
    </source>
</evidence>
<dbReference type="Pfam" id="PF11582">
    <property type="entry name" value="DUF3240"/>
    <property type="match status" value="1"/>
</dbReference>
<dbReference type="Gene3D" id="3.30.70.120">
    <property type="match status" value="1"/>
</dbReference>
<comment type="caution">
    <text evidence="1">The sequence shown here is derived from an EMBL/GenBank/DDBJ whole genome shotgun (WGS) entry which is preliminary data.</text>
</comment>
<gene>
    <name evidence="1" type="ORF">ND2E_4295</name>
</gene>
<dbReference type="OrthoDB" id="5296902at2"/>
<accession>A0A099KC03</accession>
<dbReference type="Proteomes" id="UP000029843">
    <property type="component" value="Unassembled WGS sequence"/>
</dbReference>
<reference evidence="1 2" key="1">
    <citation type="submission" date="2014-08" db="EMBL/GenBank/DDBJ databases">
        <title>Genomic and Phenotypic Diversity of Colwellia psychrerythraea strains from Disparate Marine Basins.</title>
        <authorList>
            <person name="Techtmann S.M."/>
            <person name="Stelling S.C."/>
            <person name="Utturkar S.M."/>
            <person name="Alshibli N."/>
            <person name="Harris A."/>
            <person name="Brown S.D."/>
            <person name="Hazen T.C."/>
        </authorList>
    </citation>
    <scope>NUCLEOTIDE SEQUENCE [LARGE SCALE GENOMIC DNA]</scope>
    <source>
        <strain evidence="1 2">ND2E</strain>
    </source>
</reference>
<dbReference type="InterPro" id="IPR015867">
    <property type="entry name" value="N-reg_PII/ATP_PRibTrfase_C"/>
</dbReference>
<dbReference type="EMBL" id="JQED01000053">
    <property type="protein sequence ID" value="KGJ87557.1"/>
    <property type="molecule type" value="Genomic_DNA"/>
</dbReference>
<evidence type="ECO:0000313" key="2">
    <source>
        <dbReference type="Proteomes" id="UP000029843"/>
    </source>
</evidence>